<dbReference type="GO" id="GO:0008270">
    <property type="term" value="F:zinc ion binding"/>
    <property type="evidence" value="ECO:0007669"/>
    <property type="project" value="UniProtKB-KW"/>
</dbReference>
<sequence length="481" mass="55553">MSDVDCQFDVKYKDQISCMLSPDNSNDVKNYYENLIRKRQYCGIEVKDKRFMGKGTFTTEVFGKDDLILKDRMFVASQHHFNKMDCLVCSHCFRYIGSIELQIGRKLFFDHLKSSSKTDDDENTSNVSKQSHSPKNCEITHTNSEKMKLNNDSTYQKSLEALMNGTLILPYSKKFRLPPVISCPGGCEEEHYCSEKCAINDWKIYHSLLCTGLKSTPLKKEALIKFIEHANSTNDVFILAAKVISYTILEYKKRRDNYLKNCPQKRKQKFIFPLLLEAWKPVSMAFKERWWDFVSLPDDVDKNDELSFRNELKNLANHSLNLLREAIFEEEFGQLFSLEIYGNIIGMFELNNLDLVVASPVEDYFLYIDGLNPLEKAKTEKITRPFLDALGDDYADYIHVSGSAFFPLHSCMNHSCCPNAKAFKRDQDRDGQAVILATQYIPKGAEVTISYIDESLPYKDRCLQLADYGFKCKCLRCLSEE</sequence>
<evidence type="ECO:0000256" key="3">
    <source>
        <dbReference type="ARBA" id="ARBA00022833"/>
    </source>
</evidence>
<dbReference type="InterPro" id="IPR001214">
    <property type="entry name" value="SET_dom"/>
</dbReference>
<evidence type="ECO:0000313" key="7">
    <source>
        <dbReference type="Proteomes" id="UP000036987"/>
    </source>
</evidence>
<evidence type="ECO:0000256" key="2">
    <source>
        <dbReference type="ARBA" id="ARBA00022771"/>
    </source>
</evidence>
<dbReference type="PROSITE" id="PS50280">
    <property type="entry name" value="SET"/>
    <property type="match status" value="1"/>
</dbReference>
<dbReference type="SUPFAM" id="SSF82199">
    <property type="entry name" value="SET domain"/>
    <property type="match status" value="1"/>
</dbReference>
<dbReference type="GO" id="GO:0005634">
    <property type="term" value="C:nucleus"/>
    <property type="evidence" value="ECO:0000318"/>
    <property type="project" value="GO_Central"/>
</dbReference>
<dbReference type="OrthoDB" id="5945798at2759"/>
<keyword evidence="7" id="KW-1185">Reference proteome</keyword>
<dbReference type="Pfam" id="PF01753">
    <property type="entry name" value="zf-MYND"/>
    <property type="match status" value="1"/>
</dbReference>
<dbReference type="PANTHER" id="PTHR47436:SF1">
    <property type="entry name" value="SET DOMAIN-CONTAINING PROTEIN"/>
    <property type="match status" value="1"/>
</dbReference>
<reference evidence="7" key="1">
    <citation type="journal article" date="2016" name="Nature">
        <title>The genome of the seagrass Zostera marina reveals angiosperm adaptation to the sea.</title>
        <authorList>
            <person name="Olsen J.L."/>
            <person name="Rouze P."/>
            <person name="Verhelst B."/>
            <person name="Lin Y.-C."/>
            <person name="Bayer T."/>
            <person name="Collen J."/>
            <person name="Dattolo E."/>
            <person name="De Paoli E."/>
            <person name="Dittami S."/>
            <person name="Maumus F."/>
            <person name="Michel G."/>
            <person name="Kersting A."/>
            <person name="Lauritano C."/>
            <person name="Lohaus R."/>
            <person name="Toepel M."/>
            <person name="Tonon T."/>
            <person name="Vanneste K."/>
            <person name="Amirebrahimi M."/>
            <person name="Brakel J."/>
            <person name="Bostroem C."/>
            <person name="Chovatia M."/>
            <person name="Grimwood J."/>
            <person name="Jenkins J.W."/>
            <person name="Jueterbock A."/>
            <person name="Mraz A."/>
            <person name="Stam W.T."/>
            <person name="Tice H."/>
            <person name="Bornberg-Bauer E."/>
            <person name="Green P.J."/>
            <person name="Pearson G.A."/>
            <person name="Procaccini G."/>
            <person name="Duarte C.M."/>
            <person name="Schmutz J."/>
            <person name="Reusch T.B.H."/>
            <person name="Van de Peer Y."/>
        </authorList>
    </citation>
    <scope>NUCLEOTIDE SEQUENCE [LARGE SCALE GENOMIC DNA]</scope>
    <source>
        <strain evidence="7">cv. Finnish</strain>
    </source>
</reference>
<dbReference type="STRING" id="29655.A0A0K9NRB9"/>
<dbReference type="InterPro" id="IPR002893">
    <property type="entry name" value="Znf_MYND"/>
</dbReference>
<comment type="caution">
    <text evidence="6">The sequence shown here is derived from an EMBL/GenBank/DDBJ whole genome shotgun (WGS) entry which is preliminary data.</text>
</comment>
<keyword evidence="6" id="KW-0808">Transferase</keyword>
<dbReference type="AlphaFoldDB" id="A0A0K9NRB9"/>
<evidence type="ECO:0000259" key="5">
    <source>
        <dbReference type="PROSITE" id="PS50280"/>
    </source>
</evidence>
<keyword evidence="2" id="KW-0863">Zinc-finger</keyword>
<dbReference type="InterPro" id="IPR044237">
    <property type="entry name" value="ATXR2-like"/>
</dbReference>
<dbReference type="InterPro" id="IPR046341">
    <property type="entry name" value="SET_dom_sf"/>
</dbReference>
<protein>
    <submittedName>
        <fullName evidence="6">Histone-lysine N-methyltransferase ATXR2</fullName>
    </submittedName>
</protein>
<dbReference type="Proteomes" id="UP000036987">
    <property type="component" value="Unassembled WGS sequence"/>
</dbReference>
<feature type="region of interest" description="Disordered" evidence="4">
    <location>
        <begin position="115"/>
        <end position="143"/>
    </location>
</feature>
<feature type="compositionally biased region" description="Polar residues" evidence="4">
    <location>
        <begin position="124"/>
        <end position="142"/>
    </location>
</feature>
<name>A0A0K9NRB9_ZOSMR</name>
<organism evidence="6 7">
    <name type="scientific">Zostera marina</name>
    <name type="common">Eelgrass</name>
    <dbReference type="NCBI Taxonomy" id="29655"/>
    <lineage>
        <taxon>Eukaryota</taxon>
        <taxon>Viridiplantae</taxon>
        <taxon>Streptophyta</taxon>
        <taxon>Embryophyta</taxon>
        <taxon>Tracheophyta</taxon>
        <taxon>Spermatophyta</taxon>
        <taxon>Magnoliopsida</taxon>
        <taxon>Liliopsida</taxon>
        <taxon>Zosteraceae</taxon>
        <taxon>Zostera</taxon>
    </lineage>
</organism>
<dbReference type="OMA" id="TYHSLLC"/>
<evidence type="ECO:0000256" key="4">
    <source>
        <dbReference type="SAM" id="MobiDB-lite"/>
    </source>
</evidence>
<feature type="domain" description="SET" evidence="5">
    <location>
        <begin position="33"/>
        <end position="452"/>
    </location>
</feature>
<dbReference type="Pfam" id="PF00856">
    <property type="entry name" value="SET"/>
    <property type="match status" value="1"/>
</dbReference>
<dbReference type="SUPFAM" id="SSF144232">
    <property type="entry name" value="HIT/MYND zinc finger-like"/>
    <property type="match status" value="1"/>
</dbReference>
<accession>A0A0K9NRB9</accession>
<evidence type="ECO:0000313" key="6">
    <source>
        <dbReference type="EMBL" id="KMZ58602.1"/>
    </source>
</evidence>
<keyword evidence="6" id="KW-0489">Methyltransferase</keyword>
<dbReference type="EMBL" id="LFYR01001913">
    <property type="protein sequence ID" value="KMZ58602.1"/>
    <property type="molecule type" value="Genomic_DNA"/>
</dbReference>
<dbReference type="GO" id="GO:0040029">
    <property type="term" value="P:epigenetic regulation of gene expression"/>
    <property type="evidence" value="ECO:0000318"/>
    <property type="project" value="GO_Central"/>
</dbReference>
<keyword evidence="3" id="KW-0862">Zinc</keyword>
<gene>
    <name evidence="6" type="ORF">ZOSMA_75G00350</name>
</gene>
<proteinExistence type="predicted"/>
<evidence type="ECO:0000256" key="1">
    <source>
        <dbReference type="ARBA" id="ARBA00022723"/>
    </source>
</evidence>
<dbReference type="PANTHER" id="PTHR47436">
    <property type="entry name" value="HISTONE-LYSINE N-METHYLTRANSFERASE ATXR2"/>
    <property type="match status" value="1"/>
</dbReference>
<dbReference type="GO" id="GO:0032259">
    <property type="term" value="P:methylation"/>
    <property type="evidence" value="ECO:0007669"/>
    <property type="project" value="UniProtKB-KW"/>
</dbReference>
<keyword evidence="1" id="KW-0479">Metal-binding</keyword>
<dbReference type="CDD" id="cd20071">
    <property type="entry name" value="SET_SMYD"/>
    <property type="match status" value="1"/>
</dbReference>
<dbReference type="Gene3D" id="2.170.270.10">
    <property type="entry name" value="SET domain"/>
    <property type="match status" value="1"/>
</dbReference>
<dbReference type="GO" id="GO:0046975">
    <property type="term" value="F:histone H3K36 methyltransferase activity"/>
    <property type="evidence" value="ECO:0000318"/>
    <property type="project" value="GO_Central"/>
</dbReference>